<evidence type="ECO:0000256" key="6">
    <source>
        <dbReference type="PIRSR" id="PIRSR601461-2"/>
    </source>
</evidence>
<keyword evidence="8" id="KW-0732">Signal</keyword>
<evidence type="ECO:0000256" key="5">
    <source>
        <dbReference type="PIRSR" id="PIRSR601461-1"/>
    </source>
</evidence>
<keyword evidence="3 7" id="KW-0064">Aspartyl protease</keyword>
<dbReference type="Pfam" id="PF00026">
    <property type="entry name" value="Asp"/>
    <property type="match status" value="1"/>
</dbReference>
<feature type="signal peptide" evidence="8">
    <location>
        <begin position="1"/>
        <end position="21"/>
    </location>
</feature>
<evidence type="ECO:0000256" key="1">
    <source>
        <dbReference type="ARBA" id="ARBA00007447"/>
    </source>
</evidence>
<feature type="active site" evidence="5">
    <location>
        <position position="79"/>
    </location>
</feature>
<dbReference type="InterPro" id="IPR001461">
    <property type="entry name" value="Aspartic_peptidase_A1"/>
</dbReference>
<evidence type="ECO:0000256" key="4">
    <source>
        <dbReference type="ARBA" id="ARBA00022801"/>
    </source>
</evidence>
<dbReference type="GO" id="GO:0004190">
    <property type="term" value="F:aspartic-type endopeptidase activity"/>
    <property type="evidence" value="ECO:0007669"/>
    <property type="project" value="UniProtKB-KW"/>
</dbReference>
<evidence type="ECO:0000256" key="7">
    <source>
        <dbReference type="RuleBase" id="RU000454"/>
    </source>
</evidence>
<dbReference type="InterPro" id="IPR021109">
    <property type="entry name" value="Peptidase_aspartic_dom_sf"/>
</dbReference>
<dbReference type="GO" id="GO:0016485">
    <property type="term" value="P:protein processing"/>
    <property type="evidence" value="ECO:0007669"/>
    <property type="project" value="UniProtKB-ARBA"/>
</dbReference>
<dbReference type="PANTHER" id="PTHR47966:SF51">
    <property type="entry name" value="BETA-SITE APP-CLEAVING ENZYME, ISOFORM A-RELATED"/>
    <property type="match status" value="1"/>
</dbReference>
<evidence type="ECO:0000256" key="2">
    <source>
        <dbReference type="ARBA" id="ARBA00022670"/>
    </source>
</evidence>
<dbReference type="AlphaFoldDB" id="A0A7S1A9C6"/>
<evidence type="ECO:0000256" key="8">
    <source>
        <dbReference type="SAM" id="SignalP"/>
    </source>
</evidence>
<proteinExistence type="inferred from homology"/>
<feature type="disulfide bond" evidence="6">
    <location>
        <begin position="92"/>
        <end position="97"/>
    </location>
</feature>
<dbReference type="InterPro" id="IPR001969">
    <property type="entry name" value="Aspartic_peptidase_AS"/>
</dbReference>
<dbReference type="PANTHER" id="PTHR47966">
    <property type="entry name" value="BETA-SITE APP-CLEAVING ENZYME, ISOFORM A-RELATED"/>
    <property type="match status" value="1"/>
</dbReference>
<feature type="active site" evidence="5">
    <location>
        <position position="275"/>
    </location>
</feature>
<dbReference type="EMBL" id="HBFQ01028944">
    <property type="protein sequence ID" value="CAD8846016.1"/>
    <property type="molecule type" value="Transcribed_RNA"/>
</dbReference>
<keyword evidence="2 7" id="KW-0645">Protease</keyword>
<dbReference type="FunFam" id="2.40.70.10:FF:000115">
    <property type="entry name" value="Lysosomal aspartic protease"/>
    <property type="match status" value="1"/>
</dbReference>
<dbReference type="SUPFAM" id="SSF50630">
    <property type="entry name" value="Acid proteases"/>
    <property type="match status" value="1"/>
</dbReference>
<dbReference type="PROSITE" id="PS00141">
    <property type="entry name" value="ASP_PROTEASE"/>
    <property type="match status" value="1"/>
</dbReference>
<dbReference type="Gene3D" id="2.40.70.10">
    <property type="entry name" value="Acid Proteases"/>
    <property type="match status" value="2"/>
</dbReference>
<gene>
    <name evidence="10" type="ORF">NSCI0253_LOCUS20366</name>
</gene>
<accession>A0A7S1A9C6</accession>
<keyword evidence="4 7" id="KW-0378">Hydrolase</keyword>
<name>A0A7S1A9C6_NOCSC</name>
<evidence type="ECO:0000259" key="9">
    <source>
        <dbReference type="PROSITE" id="PS51767"/>
    </source>
</evidence>
<feature type="domain" description="Peptidase A1" evidence="9">
    <location>
        <begin position="61"/>
        <end position="375"/>
    </location>
</feature>
<feature type="chain" id="PRO_5031560945" description="Peptidase A1 domain-containing protein" evidence="8">
    <location>
        <begin position="22"/>
        <end position="396"/>
    </location>
</feature>
<protein>
    <recommendedName>
        <fullName evidence="9">Peptidase A1 domain-containing protein</fullName>
    </recommendedName>
</protein>
<dbReference type="InterPro" id="IPR033121">
    <property type="entry name" value="PEPTIDASE_A1"/>
</dbReference>
<evidence type="ECO:0000313" key="10">
    <source>
        <dbReference type="EMBL" id="CAD8846016.1"/>
    </source>
</evidence>
<dbReference type="PRINTS" id="PR00792">
    <property type="entry name" value="PEPSIN"/>
</dbReference>
<sequence length="396" mass="43060">MSLRYCGSSLFVAILVPGAIGSLLRSQSGSTATLGLEKRNVATAVANKTHGGTKIVHKTAYFGSLSVGTPAQTFSVVFDTGSGNLLVPADDCDSVACMQHKKFAQEKSSTSREVTCDGKPVAFGQVPDDEVTITFGTGEIWGRCVEDRVCLGGICHEVSFVAATYESEIPFNVLNFDGVFGLALPTMSQGEHFNFMHQLSDGTELRRPIFSVFLSEHEGEKSEITFGEVIQDHLASDLFWVEVSRDSGYWEVPIEDITVDNKPANLCNPCYVAVDTGTSELAGPSAVVDALALRLGVRRDCSNFQSLPNLGFMMQGKILNLEPKDYVDKAQGHCDVSLMALDVPPPRGPLFVFGIPFLQKFYTVYDEPNKRVGFAVAMHKGQELTHARSLLVEVDR</sequence>
<comment type="similarity">
    <text evidence="1 7">Belongs to the peptidase A1 family.</text>
</comment>
<reference evidence="10" key="1">
    <citation type="submission" date="2021-01" db="EMBL/GenBank/DDBJ databases">
        <authorList>
            <person name="Corre E."/>
            <person name="Pelletier E."/>
            <person name="Niang G."/>
            <person name="Scheremetjew M."/>
            <person name="Finn R."/>
            <person name="Kale V."/>
            <person name="Holt S."/>
            <person name="Cochrane G."/>
            <person name="Meng A."/>
            <person name="Brown T."/>
            <person name="Cohen L."/>
        </authorList>
    </citation>
    <scope>NUCLEOTIDE SEQUENCE</scope>
</reference>
<organism evidence="10">
    <name type="scientific">Noctiluca scintillans</name>
    <name type="common">Sea sparkle</name>
    <name type="synonym">Red tide dinoflagellate</name>
    <dbReference type="NCBI Taxonomy" id="2966"/>
    <lineage>
        <taxon>Eukaryota</taxon>
        <taxon>Sar</taxon>
        <taxon>Alveolata</taxon>
        <taxon>Dinophyceae</taxon>
        <taxon>Noctilucales</taxon>
        <taxon>Noctilucaceae</taxon>
        <taxon>Noctiluca</taxon>
    </lineage>
</organism>
<evidence type="ECO:0000256" key="3">
    <source>
        <dbReference type="ARBA" id="ARBA00022750"/>
    </source>
</evidence>
<keyword evidence="6" id="KW-1015">Disulfide bond</keyword>
<dbReference type="PROSITE" id="PS51767">
    <property type="entry name" value="PEPTIDASE_A1"/>
    <property type="match status" value="1"/>
</dbReference>